<dbReference type="PRINTS" id="PR00032">
    <property type="entry name" value="HTHARAC"/>
</dbReference>
<dbReference type="Gene3D" id="2.60.120.280">
    <property type="entry name" value="Regulatory protein AraC"/>
    <property type="match status" value="1"/>
</dbReference>
<dbReference type="Gene3D" id="1.10.10.60">
    <property type="entry name" value="Homeodomain-like"/>
    <property type="match status" value="2"/>
</dbReference>
<protein>
    <submittedName>
        <fullName evidence="5">AraC family transcriptional regulator</fullName>
    </submittedName>
</protein>
<keyword evidence="2" id="KW-0238">DNA-binding</keyword>
<evidence type="ECO:0000256" key="1">
    <source>
        <dbReference type="ARBA" id="ARBA00023015"/>
    </source>
</evidence>
<gene>
    <name evidence="5" type="ORF">PAHA3_1485</name>
</gene>
<feature type="domain" description="HTH araC/xylS-type" evidence="4">
    <location>
        <begin position="174"/>
        <end position="272"/>
    </location>
</feature>
<dbReference type="SUPFAM" id="SSF46689">
    <property type="entry name" value="Homeodomain-like"/>
    <property type="match status" value="2"/>
</dbReference>
<dbReference type="SUPFAM" id="SSF51215">
    <property type="entry name" value="Regulatory protein AraC"/>
    <property type="match status" value="1"/>
</dbReference>
<dbReference type="InterPro" id="IPR009057">
    <property type="entry name" value="Homeodomain-like_sf"/>
</dbReference>
<evidence type="ECO:0000313" key="6">
    <source>
        <dbReference type="Proteomes" id="UP000069697"/>
    </source>
</evidence>
<dbReference type="CDD" id="cd06986">
    <property type="entry name" value="cupin_MmsR-like_N"/>
    <property type="match status" value="1"/>
</dbReference>
<reference evidence="5 6" key="1">
    <citation type="journal article" date="2016" name="Genome Announc.">
        <title>Draft Genome Sequence of Paenibacillus amylolyticus Heshi-A3, Isolated from Fermented Rice Bran in a Japanese Fermented Seafood Dish.</title>
        <authorList>
            <person name="Akuzawa S."/>
            <person name="Nagaoka J."/>
            <person name="Kanekatsu M."/>
            <person name="Kubota E."/>
            <person name="Ohtake R."/>
            <person name="Suzuki T."/>
            <person name="Kanesaki Y."/>
        </authorList>
    </citation>
    <scope>NUCLEOTIDE SEQUENCE [LARGE SCALE GENOMIC DNA]</scope>
    <source>
        <strain evidence="5 6">Heshi-A3</strain>
    </source>
</reference>
<comment type="caution">
    <text evidence="5">The sequence shown here is derived from an EMBL/GenBank/DDBJ whole genome shotgun (WGS) entry which is preliminary data.</text>
</comment>
<evidence type="ECO:0000256" key="2">
    <source>
        <dbReference type="ARBA" id="ARBA00023125"/>
    </source>
</evidence>
<dbReference type="PROSITE" id="PS01124">
    <property type="entry name" value="HTH_ARAC_FAMILY_2"/>
    <property type="match status" value="1"/>
</dbReference>
<dbReference type="RefSeq" id="WP_062834117.1">
    <property type="nucleotide sequence ID" value="NZ_BCNV01000001.1"/>
</dbReference>
<dbReference type="AlphaFoldDB" id="A0A100VKF9"/>
<dbReference type="EMBL" id="BCNV01000001">
    <property type="protein sequence ID" value="GAS81411.1"/>
    <property type="molecule type" value="Genomic_DNA"/>
</dbReference>
<keyword evidence="3" id="KW-0804">Transcription</keyword>
<sequence>MITYMFKNNHFQELQLLHYGTEACTPGHHFGPAMRDYYKIHYILNGKGTFEVGGKTHTLHKGQGFLIVPHSVVHYEADQDDPWEYSWVAFQGSNSSSFLQQACLSEHHPIFELGNEDDEMRSCLHRMINSRNTHKGWEISMTGLLYQFFSILIDQANSDHLQPMPDYSKETYVTQVIDFIEMNYANAITVQSIAAHVGLQRSYLCSLFKDQMGSSIQSYLVHYRMRRAAELTLDPGLTIGDIARSVGYTDQLLFSKMFKKVMGEAPTYYRKHKTAPSQLSC</sequence>
<reference evidence="6" key="2">
    <citation type="submission" date="2016-01" db="EMBL/GenBank/DDBJ databases">
        <title>Draft Genome Sequence of Paenibacillus amylolyticus Heshi-A3 that Was Isolated from Fermented Rice Bran with Aging Salted Mackerel, Which Was Named Heshiko as Traditional Fermented Seafood in Japan.</title>
        <authorList>
            <person name="Akuzawa S."/>
            <person name="Nakagawa J."/>
            <person name="Kanekatsu T."/>
            <person name="Kubota E."/>
            <person name="Ohtake R."/>
            <person name="Suzuki T."/>
            <person name="Kanesaki Y."/>
        </authorList>
    </citation>
    <scope>NUCLEOTIDE SEQUENCE [LARGE SCALE GENOMIC DNA]</scope>
    <source>
        <strain evidence="6">Heshi-A3</strain>
    </source>
</reference>
<keyword evidence="1" id="KW-0805">Transcription regulation</keyword>
<dbReference type="GO" id="GO:0003700">
    <property type="term" value="F:DNA-binding transcription factor activity"/>
    <property type="evidence" value="ECO:0007669"/>
    <property type="project" value="InterPro"/>
</dbReference>
<dbReference type="Proteomes" id="UP000069697">
    <property type="component" value="Unassembled WGS sequence"/>
</dbReference>
<dbReference type="SMART" id="SM00342">
    <property type="entry name" value="HTH_ARAC"/>
    <property type="match status" value="1"/>
</dbReference>
<dbReference type="GO" id="GO:0043565">
    <property type="term" value="F:sequence-specific DNA binding"/>
    <property type="evidence" value="ECO:0007669"/>
    <property type="project" value="InterPro"/>
</dbReference>
<organism evidence="5 6">
    <name type="scientific">Paenibacillus amylolyticus</name>
    <dbReference type="NCBI Taxonomy" id="1451"/>
    <lineage>
        <taxon>Bacteria</taxon>
        <taxon>Bacillati</taxon>
        <taxon>Bacillota</taxon>
        <taxon>Bacilli</taxon>
        <taxon>Bacillales</taxon>
        <taxon>Paenibacillaceae</taxon>
        <taxon>Paenibacillus</taxon>
    </lineage>
</organism>
<dbReference type="InterPro" id="IPR003313">
    <property type="entry name" value="AraC-bd"/>
</dbReference>
<dbReference type="InterPro" id="IPR020449">
    <property type="entry name" value="Tscrpt_reg_AraC-type_HTH"/>
</dbReference>
<evidence type="ECO:0000256" key="3">
    <source>
        <dbReference type="ARBA" id="ARBA00023163"/>
    </source>
</evidence>
<dbReference type="Pfam" id="PF02311">
    <property type="entry name" value="AraC_binding"/>
    <property type="match status" value="1"/>
</dbReference>
<dbReference type="InterPro" id="IPR037923">
    <property type="entry name" value="HTH-like"/>
</dbReference>
<proteinExistence type="predicted"/>
<evidence type="ECO:0000313" key="5">
    <source>
        <dbReference type="EMBL" id="GAS81411.1"/>
    </source>
</evidence>
<dbReference type="Pfam" id="PF12833">
    <property type="entry name" value="HTH_18"/>
    <property type="match status" value="1"/>
</dbReference>
<dbReference type="PANTHER" id="PTHR43280:SF28">
    <property type="entry name" value="HTH-TYPE TRANSCRIPTIONAL ACTIVATOR RHAS"/>
    <property type="match status" value="1"/>
</dbReference>
<dbReference type="PANTHER" id="PTHR43280">
    <property type="entry name" value="ARAC-FAMILY TRANSCRIPTIONAL REGULATOR"/>
    <property type="match status" value="1"/>
</dbReference>
<dbReference type="InterPro" id="IPR018060">
    <property type="entry name" value="HTH_AraC"/>
</dbReference>
<name>A0A100VKF9_PAEAM</name>
<evidence type="ECO:0000259" key="4">
    <source>
        <dbReference type="PROSITE" id="PS01124"/>
    </source>
</evidence>
<accession>A0A100VKF9</accession>